<dbReference type="Proteomes" id="UP001055879">
    <property type="component" value="Linkage Group LG06"/>
</dbReference>
<gene>
    <name evidence="1" type="ORF">L6452_19391</name>
</gene>
<proteinExistence type="predicted"/>
<accession>A0ACB9B7W8</accession>
<protein>
    <submittedName>
        <fullName evidence="1">Uncharacterized protein</fullName>
    </submittedName>
</protein>
<reference evidence="2" key="1">
    <citation type="journal article" date="2022" name="Mol. Ecol. Resour.">
        <title>The genomes of chicory, endive, great burdock and yacon provide insights into Asteraceae palaeo-polyploidization history and plant inulin production.</title>
        <authorList>
            <person name="Fan W."/>
            <person name="Wang S."/>
            <person name="Wang H."/>
            <person name="Wang A."/>
            <person name="Jiang F."/>
            <person name="Liu H."/>
            <person name="Zhao H."/>
            <person name="Xu D."/>
            <person name="Zhang Y."/>
        </authorList>
    </citation>
    <scope>NUCLEOTIDE SEQUENCE [LARGE SCALE GENOMIC DNA]</scope>
    <source>
        <strain evidence="2">cv. Niubang</strain>
    </source>
</reference>
<evidence type="ECO:0000313" key="2">
    <source>
        <dbReference type="Proteomes" id="UP001055879"/>
    </source>
</evidence>
<name>A0ACB9B7W8_ARCLA</name>
<comment type="caution">
    <text evidence="1">The sequence shown here is derived from an EMBL/GenBank/DDBJ whole genome shotgun (WGS) entry which is preliminary data.</text>
</comment>
<evidence type="ECO:0000313" key="1">
    <source>
        <dbReference type="EMBL" id="KAI3718517.1"/>
    </source>
</evidence>
<dbReference type="EMBL" id="CM042052">
    <property type="protein sequence ID" value="KAI3718517.1"/>
    <property type="molecule type" value="Genomic_DNA"/>
</dbReference>
<organism evidence="1 2">
    <name type="scientific">Arctium lappa</name>
    <name type="common">Greater burdock</name>
    <name type="synonym">Lappa major</name>
    <dbReference type="NCBI Taxonomy" id="4217"/>
    <lineage>
        <taxon>Eukaryota</taxon>
        <taxon>Viridiplantae</taxon>
        <taxon>Streptophyta</taxon>
        <taxon>Embryophyta</taxon>
        <taxon>Tracheophyta</taxon>
        <taxon>Spermatophyta</taxon>
        <taxon>Magnoliopsida</taxon>
        <taxon>eudicotyledons</taxon>
        <taxon>Gunneridae</taxon>
        <taxon>Pentapetalae</taxon>
        <taxon>asterids</taxon>
        <taxon>campanulids</taxon>
        <taxon>Asterales</taxon>
        <taxon>Asteraceae</taxon>
        <taxon>Carduoideae</taxon>
        <taxon>Cardueae</taxon>
        <taxon>Arctiinae</taxon>
        <taxon>Arctium</taxon>
    </lineage>
</organism>
<keyword evidence="2" id="KW-1185">Reference proteome</keyword>
<sequence length="193" mass="22035">MISQLTWNQSPPKRCHPLETGQTYERKAIEEWMKRGNTNCPIPRQPLSANVLPKTNYVLKRLITSWKEQHPNLAHELSYHATPRSSYGSPSSRQIESTYTSSRTSNLYDDRNNSDDCYNYKPRRFMQAIVTTSPTSVISQAVVEAIISGLKPFISCLCTSEDLKECEELFWQLPGCGRSQMLILGSMLVYLPL</sequence>
<reference evidence="1 2" key="2">
    <citation type="journal article" date="2022" name="Mol. Ecol. Resour.">
        <title>The genomes of chicory, endive, great burdock and yacon provide insights into Asteraceae paleo-polyploidization history and plant inulin production.</title>
        <authorList>
            <person name="Fan W."/>
            <person name="Wang S."/>
            <person name="Wang H."/>
            <person name="Wang A."/>
            <person name="Jiang F."/>
            <person name="Liu H."/>
            <person name="Zhao H."/>
            <person name="Xu D."/>
            <person name="Zhang Y."/>
        </authorList>
    </citation>
    <scope>NUCLEOTIDE SEQUENCE [LARGE SCALE GENOMIC DNA]</scope>
    <source>
        <strain evidence="2">cv. Niubang</strain>
    </source>
</reference>